<dbReference type="InterPro" id="IPR018211">
    <property type="entry name" value="ADH_Fe_CS"/>
</dbReference>
<dbReference type="GO" id="GO:0016614">
    <property type="term" value="F:oxidoreductase activity, acting on CH-OH group of donors"/>
    <property type="evidence" value="ECO:0007669"/>
    <property type="project" value="InterPro"/>
</dbReference>
<keyword evidence="4" id="KW-0520">NAD</keyword>
<keyword evidence="7" id="KW-1185">Reference proteome</keyword>
<evidence type="ECO:0000256" key="1">
    <source>
        <dbReference type="ARBA" id="ARBA00007358"/>
    </source>
</evidence>
<keyword evidence="3" id="KW-0560">Oxidoreductase</keyword>
<evidence type="ECO:0000256" key="4">
    <source>
        <dbReference type="ARBA" id="ARBA00023027"/>
    </source>
</evidence>
<dbReference type="STRING" id="1328759.A0A5C2SGS2"/>
<dbReference type="InterPro" id="IPR016205">
    <property type="entry name" value="Glycerol_DH"/>
</dbReference>
<dbReference type="PROSITE" id="PS00913">
    <property type="entry name" value="ADH_IRON_1"/>
    <property type="match status" value="1"/>
</dbReference>
<dbReference type="Proteomes" id="UP000313359">
    <property type="component" value="Unassembled WGS sequence"/>
</dbReference>
<sequence length="377" mass="40830">MPNPNKVTERLFQSPSKYIQGPYAIQNAAKYLSKLGKSPLLICDDIVWNIAGQSLVTALENSQFKVYRALFGGEASREEIDRLSLLGKDNRVDFVIALGGGKTIDTAKTVADGLAVQVAVIPTTASTDAPCSALSVLYRPSGEFHCYTFFHQNPNVVLVDTTVISRAPPRFLAAGMGDAIATNVEARRCMNSTNFGGGLQTEVSSAICQKCEEILFKYGKQAYEANKAHAVTPALEAVVEANTLLSGLGFESGGLAAAHAIHNGMTAIEELHKLLHGEKVAFGTICQLVLDGVETSELDRYIEFMLSVDLPVNFEQLGISHVTDEKLREVAELACAEGETIWNLDRVINVDFVFGAIKAADAAGRDYIQRTGWRKNL</sequence>
<organism evidence="6 7">
    <name type="scientific">Lentinus tigrinus ALCF2SS1-6</name>
    <dbReference type="NCBI Taxonomy" id="1328759"/>
    <lineage>
        <taxon>Eukaryota</taxon>
        <taxon>Fungi</taxon>
        <taxon>Dikarya</taxon>
        <taxon>Basidiomycota</taxon>
        <taxon>Agaricomycotina</taxon>
        <taxon>Agaricomycetes</taxon>
        <taxon>Polyporales</taxon>
        <taxon>Polyporaceae</taxon>
        <taxon>Lentinus</taxon>
    </lineage>
</organism>
<evidence type="ECO:0000313" key="6">
    <source>
        <dbReference type="EMBL" id="RPD62851.1"/>
    </source>
</evidence>
<dbReference type="PIRSF" id="PIRSF000112">
    <property type="entry name" value="Glycerol_dehydrogenase"/>
    <property type="match status" value="1"/>
</dbReference>
<dbReference type="Gene3D" id="3.40.50.1970">
    <property type="match status" value="1"/>
</dbReference>
<proteinExistence type="inferred from homology"/>
<dbReference type="AlphaFoldDB" id="A0A5C2SGS2"/>
<accession>A0A5C2SGS2</accession>
<evidence type="ECO:0000259" key="5">
    <source>
        <dbReference type="Pfam" id="PF00465"/>
    </source>
</evidence>
<dbReference type="PANTHER" id="PTHR43616:SF5">
    <property type="entry name" value="GLYCEROL DEHYDROGENASE 1"/>
    <property type="match status" value="1"/>
</dbReference>
<evidence type="ECO:0000256" key="2">
    <source>
        <dbReference type="ARBA" id="ARBA00022723"/>
    </source>
</evidence>
<reference evidence="6" key="1">
    <citation type="journal article" date="2018" name="Genome Biol. Evol.">
        <title>Genomics and development of Lentinus tigrinus, a white-rot wood-decaying mushroom with dimorphic fruiting bodies.</title>
        <authorList>
            <person name="Wu B."/>
            <person name="Xu Z."/>
            <person name="Knudson A."/>
            <person name="Carlson A."/>
            <person name="Chen N."/>
            <person name="Kovaka S."/>
            <person name="LaButti K."/>
            <person name="Lipzen A."/>
            <person name="Pennachio C."/>
            <person name="Riley R."/>
            <person name="Schakwitz W."/>
            <person name="Umezawa K."/>
            <person name="Ohm R.A."/>
            <person name="Grigoriev I.V."/>
            <person name="Nagy L.G."/>
            <person name="Gibbons J."/>
            <person name="Hibbett D."/>
        </authorList>
    </citation>
    <scope>NUCLEOTIDE SEQUENCE [LARGE SCALE GENOMIC DNA]</scope>
    <source>
        <strain evidence="6">ALCF2SS1-6</strain>
    </source>
</reference>
<dbReference type="SUPFAM" id="SSF56796">
    <property type="entry name" value="Dehydroquinate synthase-like"/>
    <property type="match status" value="1"/>
</dbReference>
<dbReference type="Pfam" id="PF00465">
    <property type="entry name" value="Fe-ADH"/>
    <property type="match status" value="1"/>
</dbReference>
<dbReference type="Gene3D" id="1.20.1090.10">
    <property type="entry name" value="Dehydroquinate synthase-like - alpha domain"/>
    <property type="match status" value="1"/>
</dbReference>
<dbReference type="EMBL" id="ML122258">
    <property type="protein sequence ID" value="RPD62851.1"/>
    <property type="molecule type" value="Genomic_DNA"/>
</dbReference>
<name>A0A5C2SGS2_9APHY</name>
<evidence type="ECO:0000313" key="7">
    <source>
        <dbReference type="Proteomes" id="UP000313359"/>
    </source>
</evidence>
<dbReference type="PROSITE" id="PS00060">
    <property type="entry name" value="ADH_IRON_2"/>
    <property type="match status" value="1"/>
</dbReference>
<comment type="similarity">
    <text evidence="1">Belongs to the iron-containing alcohol dehydrogenase family.</text>
</comment>
<dbReference type="PANTHER" id="PTHR43616">
    <property type="entry name" value="GLYCEROL DEHYDROGENASE"/>
    <property type="match status" value="1"/>
</dbReference>
<dbReference type="GO" id="GO:0046872">
    <property type="term" value="F:metal ion binding"/>
    <property type="evidence" value="ECO:0007669"/>
    <property type="project" value="UniProtKB-KW"/>
</dbReference>
<dbReference type="InterPro" id="IPR001670">
    <property type="entry name" value="ADH_Fe/GldA"/>
</dbReference>
<dbReference type="OrthoDB" id="339764at2759"/>
<gene>
    <name evidence="6" type="ORF">L227DRAFT_599599</name>
</gene>
<dbReference type="CDD" id="cd08170">
    <property type="entry name" value="GlyDH"/>
    <property type="match status" value="1"/>
</dbReference>
<evidence type="ECO:0000256" key="3">
    <source>
        <dbReference type="ARBA" id="ARBA00023002"/>
    </source>
</evidence>
<feature type="domain" description="Alcohol dehydrogenase iron-type/glycerol dehydrogenase GldA" evidence="5">
    <location>
        <begin position="15"/>
        <end position="161"/>
    </location>
</feature>
<keyword evidence="2" id="KW-0479">Metal-binding</keyword>
<protein>
    <submittedName>
        <fullName evidence="6">Glycerol dehydrogenase</fullName>
    </submittedName>
</protein>
<dbReference type="NCBIfam" id="NF006941">
    <property type="entry name" value="PRK09423.1"/>
    <property type="match status" value="1"/>
</dbReference>